<evidence type="ECO:0000313" key="6">
    <source>
        <dbReference type="Proteomes" id="UP001158576"/>
    </source>
</evidence>
<gene>
    <name evidence="5" type="ORF">OKIOD_LOCUS4680</name>
</gene>
<keyword evidence="6" id="KW-1185">Reference proteome</keyword>
<dbReference type="InterPro" id="IPR050182">
    <property type="entry name" value="Cytochrome_P450_fam2"/>
</dbReference>
<keyword evidence="3" id="KW-0479">Metal-binding</keyword>
<dbReference type="PANTHER" id="PTHR24300:SF397">
    <property type="entry name" value="CYTOCHROME P450 2U1"/>
    <property type="match status" value="1"/>
</dbReference>
<reference evidence="5 6" key="1">
    <citation type="submission" date="2021-04" db="EMBL/GenBank/DDBJ databases">
        <authorList>
            <person name="Bliznina A."/>
        </authorList>
    </citation>
    <scope>NUCLEOTIDE SEQUENCE [LARGE SCALE GENOMIC DNA]</scope>
</reference>
<dbReference type="PRINTS" id="PR00463">
    <property type="entry name" value="EP450I"/>
</dbReference>
<dbReference type="InterPro" id="IPR001128">
    <property type="entry name" value="Cyt_P450"/>
</dbReference>
<evidence type="ECO:0000256" key="4">
    <source>
        <dbReference type="ARBA" id="ARBA00023004"/>
    </source>
</evidence>
<name>A0ABN7S4Z9_OIKDI</name>
<evidence type="ECO:0000256" key="1">
    <source>
        <dbReference type="ARBA" id="ARBA00001971"/>
    </source>
</evidence>
<comment type="similarity">
    <text evidence="2">Belongs to the cytochrome P450 family.</text>
</comment>
<dbReference type="EMBL" id="OU015568">
    <property type="protein sequence ID" value="CAG5091547.1"/>
    <property type="molecule type" value="Genomic_DNA"/>
</dbReference>
<dbReference type="Gene3D" id="1.10.630.10">
    <property type="entry name" value="Cytochrome P450"/>
    <property type="match status" value="1"/>
</dbReference>
<evidence type="ECO:0000256" key="2">
    <source>
        <dbReference type="ARBA" id="ARBA00010617"/>
    </source>
</evidence>
<comment type="cofactor">
    <cofactor evidence="1">
        <name>heme</name>
        <dbReference type="ChEBI" id="CHEBI:30413"/>
    </cofactor>
</comment>
<evidence type="ECO:0000256" key="3">
    <source>
        <dbReference type="ARBA" id="ARBA00022723"/>
    </source>
</evidence>
<protein>
    <submittedName>
        <fullName evidence="5">Oidioi.mRNA.OKI2018_I69.PAR.g13122.t1.cds</fullName>
    </submittedName>
</protein>
<accession>A0ABN7S4Z9</accession>
<keyword evidence="4" id="KW-0408">Iron</keyword>
<dbReference type="InterPro" id="IPR002401">
    <property type="entry name" value="Cyt_P450_E_grp-I"/>
</dbReference>
<dbReference type="Proteomes" id="UP001158576">
    <property type="component" value="Chromosome PAR"/>
</dbReference>
<sequence>MIFLLLGTLLVLVFGRLLQVWLKYKFHPIPTYSFTLQKAQNAKDLAAAFKKGDLPKIFRPKLFPFSTYSNFYVITDFDFMKEAFAHKELSNRDYNEKIKIDTKRNIEYYKLDKQAIEILGQNDQLIKNGPGYNTGLADGLYDDFHRKFRTIWYETTKKLTGRNRIIEIIEHSSESVNRILGEKGSKEEGIDPKTVFVNGTMNVITGFAFGTTFEFDDPVFKMLEDELKIIFETIIPILLKKTAAGKLPLFVSQNWLYQKLWKSTTDKYYGSVKKFNQFCFENVVKHRESLDRSNPRDFLDMLLIEAENEPRLGFDVVAGTALIIYAAASDTLANTLTWLCAVLSDRPHVQEKMYEEIMNSIETDNEIKKEN</sequence>
<organism evidence="5 6">
    <name type="scientific">Oikopleura dioica</name>
    <name type="common">Tunicate</name>
    <dbReference type="NCBI Taxonomy" id="34765"/>
    <lineage>
        <taxon>Eukaryota</taxon>
        <taxon>Metazoa</taxon>
        <taxon>Chordata</taxon>
        <taxon>Tunicata</taxon>
        <taxon>Appendicularia</taxon>
        <taxon>Copelata</taxon>
        <taxon>Oikopleuridae</taxon>
        <taxon>Oikopleura</taxon>
    </lineage>
</organism>
<dbReference type="InterPro" id="IPR036396">
    <property type="entry name" value="Cyt_P450_sf"/>
</dbReference>
<proteinExistence type="inferred from homology"/>
<evidence type="ECO:0000313" key="5">
    <source>
        <dbReference type="EMBL" id="CAG5091547.1"/>
    </source>
</evidence>
<dbReference type="PANTHER" id="PTHR24300">
    <property type="entry name" value="CYTOCHROME P450 508A4-RELATED"/>
    <property type="match status" value="1"/>
</dbReference>
<dbReference type="SUPFAM" id="SSF48264">
    <property type="entry name" value="Cytochrome P450"/>
    <property type="match status" value="1"/>
</dbReference>
<dbReference type="Pfam" id="PF00067">
    <property type="entry name" value="p450"/>
    <property type="match status" value="1"/>
</dbReference>